<feature type="domain" description="YCII-related" evidence="2">
    <location>
        <begin position="2"/>
        <end position="100"/>
    </location>
</feature>
<dbReference type="InterPro" id="IPR011008">
    <property type="entry name" value="Dimeric_a/b-barrel"/>
</dbReference>
<name>A0ABV2QLM3_9MICO</name>
<comment type="caution">
    <text evidence="3">The sequence shown here is derived from an EMBL/GenBank/DDBJ whole genome shotgun (WGS) entry which is preliminary data.</text>
</comment>
<dbReference type="InterPro" id="IPR005545">
    <property type="entry name" value="YCII"/>
</dbReference>
<evidence type="ECO:0000313" key="4">
    <source>
        <dbReference type="Proteomes" id="UP001549257"/>
    </source>
</evidence>
<dbReference type="Pfam" id="PF03795">
    <property type="entry name" value="YCII"/>
    <property type="match status" value="1"/>
</dbReference>
<evidence type="ECO:0000259" key="2">
    <source>
        <dbReference type="Pfam" id="PF03795"/>
    </source>
</evidence>
<dbReference type="Proteomes" id="UP001549257">
    <property type="component" value="Unassembled WGS sequence"/>
</dbReference>
<proteinExistence type="inferred from homology"/>
<accession>A0ABV2QLM3</accession>
<dbReference type="SUPFAM" id="SSF54909">
    <property type="entry name" value="Dimeric alpha+beta barrel"/>
    <property type="match status" value="1"/>
</dbReference>
<gene>
    <name evidence="3" type="ORF">ABIE21_001438</name>
</gene>
<keyword evidence="4" id="KW-1185">Reference proteome</keyword>
<dbReference type="PANTHER" id="PTHR35174:SF3">
    <property type="entry name" value="BLL7171 PROTEIN"/>
    <property type="match status" value="1"/>
</dbReference>
<dbReference type="RefSeq" id="WP_354024105.1">
    <property type="nucleotide sequence ID" value="NZ_JBEPSJ010000001.1"/>
</dbReference>
<comment type="similarity">
    <text evidence="1">Belongs to the YciI family.</text>
</comment>
<sequence>MKYMIAMFGSASEMGATKTPEWINEMIAFMIDIDVRLRASGEMVYNEGLADGSQAKVVRLENGQPVATDGPFAEAKESIIGFWIVDVASEERALEICGEIVQWSEVVELRPVPAGPPVQ</sequence>
<evidence type="ECO:0000313" key="3">
    <source>
        <dbReference type="EMBL" id="MET4581948.1"/>
    </source>
</evidence>
<reference evidence="3 4" key="1">
    <citation type="submission" date="2024-06" db="EMBL/GenBank/DDBJ databases">
        <title>Sorghum-associated microbial communities from plants grown in Nebraska, USA.</title>
        <authorList>
            <person name="Schachtman D."/>
        </authorList>
    </citation>
    <scope>NUCLEOTIDE SEQUENCE [LARGE SCALE GENOMIC DNA]</scope>
    <source>
        <strain evidence="3 4">2857</strain>
    </source>
</reference>
<dbReference type="PANTHER" id="PTHR35174">
    <property type="entry name" value="BLL7171 PROTEIN-RELATED"/>
    <property type="match status" value="1"/>
</dbReference>
<organism evidence="3 4">
    <name type="scientific">Conyzicola nivalis</name>
    <dbReference type="NCBI Taxonomy" id="1477021"/>
    <lineage>
        <taxon>Bacteria</taxon>
        <taxon>Bacillati</taxon>
        <taxon>Actinomycetota</taxon>
        <taxon>Actinomycetes</taxon>
        <taxon>Micrococcales</taxon>
        <taxon>Microbacteriaceae</taxon>
        <taxon>Conyzicola</taxon>
    </lineage>
</organism>
<protein>
    <recommendedName>
        <fullName evidence="2">YCII-related domain-containing protein</fullName>
    </recommendedName>
</protein>
<evidence type="ECO:0000256" key="1">
    <source>
        <dbReference type="ARBA" id="ARBA00007689"/>
    </source>
</evidence>
<dbReference type="EMBL" id="JBEPSJ010000001">
    <property type="protein sequence ID" value="MET4581948.1"/>
    <property type="molecule type" value="Genomic_DNA"/>
</dbReference>
<dbReference type="Gene3D" id="3.30.70.1060">
    <property type="entry name" value="Dimeric alpha+beta barrel"/>
    <property type="match status" value="1"/>
</dbReference>